<sequence>CFQLELAKLKSALGSKNTVTEHGRVLKAYCPCFHCRACSMLRFSLVRTPNQSPFDPRRS</sequence>
<comment type="caution">
    <text evidence="1">The sequence shown here is derived from an EMBL/GenBank/DDBJ whole genome shotgun (WGS) entry which is preliminary data.</text>
</comment>
<evidence type="ECO:0000313" key="2">
    <source>
        <dbReference type="Proteomes" id="UP001154282"/>
    </source>
</evidence>
<dbReference type="AlphaFoldDB" id="A0AAV0QI63"/>
<dbReference type="EMBL" id="CAMGYJ010000009">
    <property type="protein sequence ID" value="CAI0545260.1"/>
    <property type="molecule type" value="Genomic_DNA"/>
</dbReference>
<protein>
    <submittedName>
        <fullName evidence="1">Uncharacterized protein</fullName>
    </submittedName>
</protein>
<name>A0AAV0QI63_9ROSI</name>
<gene>
    <name evidence="1" type="ORF">LITE_LOCUS43508</name>
</gene>
<reference evidence="1" key="1">
    <citation type="submission" date="2022-08" db="EMBL/GenBank/DDBJ databases">
        <authorList>
            <person name="Gutierrez-Valencia J."/>
        </authorList>
    </citation>
    <scope>NUCLEOTIDE SEQUENCE</scope>
</reference>
<feature type="non-terminal residue" evidence="1">
    <location>
        <position position="1"/>
    </location>
</feature>
<organism evidence="1 2">
    <name type="scientific">Linum tenue</name>
    <dbReference type="NCBI Taxonomy" id="586396"/>
    <lineage>
        <taxon>Eukaryota</taxon>
        <taxon>Viridiplantae</taxon>
        <taxon>Streptophyta</taxon>
        <taxon>Embryophyta</taxon>
        <taxon>Tracheophyta</taxon>
        <taxon>Spermatophyta</taxon>
        <taxon>Magnoliopsida</taxon>
        <taxon>eudicotyledons</taxon>
        <taxon>Gunneridae</taxon>
        <taxon>Pentapetalae</taxon>
        <taxon>rosids</taxon>
        <taxon>fabids</taxon>
        <taxon>Malpighiales</taxon>
        <taxon>Linaceae</taxon>
        <taxon>Linum</taxon>
    </lineage>
</organism>
<evidence type="ECO:0000313" key="1">
    <source>
        <dbReference type="EMBL" id="CAI0545260.1"/>
    </source>
</evidence>
<accession>A0AAV0QI63</accession>
<keyword evidence="2" id="KW-1185">Reference proteome</keyword>
<dbReference type="Proteomes" id="UP001154282">
    <property type="component" value="Unassembled WGS sequence"/>
</dbReference>
<proteinExistence type="predicted"/>